<organism evidence="9 10">
    <name type="scientific">Inhella crocodyli</name>
    <dbReference type="NCBI Taxonomy" id="2499851"/>
    <lineage>
        <taxon>Bacteria</taxon>
        <taxon>Pseudomonadati</taxon>
        <taxon>Pseudomonadota</taxon>
        <taxon>Betaproteobacteria</taxon>
        <taxon>Burkholderiales</taxon>
        <taxon>Sphaerotilaceae</taxon>
        <taxon>Inhella</taxon>
    </lineage>
</organism>
<evidence type="ECO:0000256" key="5">
    <source>
        <dbReference type="ARBA" id="ARBA00023136"/>
    </source>
</evidence>
<dbReference type="InterPro" id="IPR001279">
    <property type="entry name" value="Metallo-B-lactamas"/>
</dbReference>
<evidence type="ECO:0000259" key="8">
    <source>
        <dbReference type="SMART" id="SM00849"/>
    </source>
</evidence>
<feature type="transmembrane region" description="Helical" evidence="7">
    <location>
        <begin position="18"/>
        <end position="36"/>
    </location>
</feature>
<evidence type="ECO:0000256" key="3">
    <source>
        <dbReference type="ARBA" id="ARBA00022692"/>
    </source>
</evidence>
<name>A0A3S2UHZ9_9BURK</name>
<proteinExistence type="predicted"/>
<dbReference type="GO" id="GO:0005886">
    <property type="term" value="C:plasma membrane"/>
    <property type="evidence" value="ECO:0007669"/>
    <property type="project" value="UniProtKB-SubCell"/>
</dbReference>
<dbReference type="Gene3D" id="3.60.15.10">
    <property type="entry name" value="Ribonuclease Z/Hydroxyacylglutathione hydrolase-like"/>
    <property type="match status" value="1"/>
</dbReference>
<evidence type="ECO:0000256" key="7">
    <source>
        <dbReference type="SAM" id="Phobius"/>
    </source>
</evidence>
<feature type="transmembrane region" description="Helical" evidence="7">
    <location>
        <begin position="441"/>
        <end position="462"/>
    </location>
</feature>
<comment type="caution">
    <text evidence="9">The sequence shown here is derived from an EMBL/GenBank/DDBJ whole genome shotgun (WGS) entry which is preliminary data.</text>
</comment>
<feature type="transmembrane region" description="Helical" evidence="7">
    <location>
        <begin position="377"/>
        <end position="394"/>
    </location>
</feature>
<dbReference type="NCBIfam" id="TIGR00361">
    <property type="entry name" value="ComEC_Rec2"/>
    <property type="match status" value="1"/>
</dbReference>
<dbReference type="RefSeq" id="WP_127681153.1">
    <property type="nucleotide sequence ID" value="NZ_SACM01000001.1"/>
</dbReference>
<dbReference type="InterPro" id="IPR036866">
    <property type="entry name" value="RibonucZ/Hydroxyglut_hydro"/>
</dbReference>
<feature type="domain" description="Metallo-beta-lactamase" evidence="8">
    <location>
        <begin position="550"/>
        <end position="716"/>
    </location>
</feature>
<dbReference type="PANTHER" id="PTHR30619:SF1">
    <property type="entry name" value="RECOMBINATION PROTEIN 2"/>
    <property type="match status" value="1"/>
</dbReference>
<feature type="transmembrane region" description="Helical" evidence="7">
    <location>
        <begin position="415"/>
        <end position="435"/>
    </location>
</feature>
<dbReference type="InterPro" id="IPR025405">
    <property type="entry name" value="DUF4131"/>
</dbReference>
<evidence type="ECO:0000256" key="1">
    <source>
        <dbReference type="ARBA" id="ARBA00004651"/>
    </source>
</evidence>
<comment type="subcellular location">
    <subcellularLocation>
        <location evidence="1">Cell membrane</location>
        <topology evidence="1">Multi-pass membrane protein</topology>
    </subcellularLocation>
</comment>
<feature type="transmembrane region" description="Helical" evidence="7">
    <location>
        <begin position="469"/>
        <end position="490"/>
    </location>
</feature>
<dbReference type="PANTHER" id="PTHR30619">
    <property type="entry name" value="DNA INTERNALIZATION/COMPETENCE PROTEIN COMEC/REC2"/>
    <property type="match status" value="1"/>
</dbReference>
<keyword evidence="5 7" id="KW-0472">Membrane</keyword>
<evidence type="ECO:0000256" key="6">
    <source>
        <dbReference type="SAM" id="MobiDB-lite"/>
    </source>
</evidence>
<feature type="transmembrane region" description="Helical" evidence="7">
    <location>
        <begin position="337"/>
        <end position="365"/>
    </location>
</feature>
<evidence type="ECO:0000313" key="9">
    <source>
        <dbReference type="EMBL" id="RVT88214.1"/>
    </source>
</evidence>
<accession>A0A3S2UHZ9</accession>
<dbReference type="Proteomes" id="UP000288587">
    <property type="component" value="Unassembled WGS sequence"/>
</dbReference>
<feature type="transmembrane region" description="Helical" evidence="7">
    <location>
        <begin position="310"/>
        <end position="330"/>
    </location>
</feature>
<keyword evidence="4 7" id="KW-1133">Transmembrane helix</keyword>
<keyword evidence="10" id="KW-1185">Reference proteome</keyword>
<dbReference type="CDD" id="cd07731">
    <property type="entry name" value="ComA-like_MBL-fold"/>
    <property type="match status" value="1"/>
</dbReference>
<keyword evidence="2" id="KW-1003">Cell membrane</keyword>
<dbReference type="InterPro" id="IPR004797">
    <property type="entry name" value="Competence_ComEC/Rec2"/>
</dbReference>
<dbReference type="SUPFAM" id="SSF56281">
    <property type="entry name" value="Metallo-hydrolase/oxidoreductase"/>
    <property type="match status" value="1"/>
</dbReference>
<feature type="transmembrane region" description="Helical" evidence="7">
    <location>
        <begin position="67"/>
        <end position="86"/>
    </location>
</feature>
<reference evidence="9 10" key="1">
    <citation type="submission" date="2019-01" db="EMBL/GenBank/DDBJ databases">
        <authorList>
            <person name="Chen W.-M."/>
        </authorList>
    </citation>
    <scope>NUCLEOTIDE SEQUENCE [LARGE SCALE GENOMIC DNA]</scope>
    <source>
        <strain evidence="9 10">CCP-18</strain>
    </source>
</reference>
<dbReference type="AlphaFoldDB" id="A0A3S2UHZ9"/>
<gene>
    <name evidence="9" type="ORF">EOD73_04230</name>
</gene>
<dbReference type="NCBIfam" id="TIGR00360">
    <property type="entry name" value="ComEC_N-term"/>
    <property type="match status" value="1"/>
</dbReference>
<protein>
    <submittedName>
        <fullName evidence="9">DNA internalization-related competence protein ComEC/Rec2</fullName>
    </submittedName>
</protein>
<dbReference type="GO" id="GO:0030420">
    <property type="term" value="P:establishment of competence for transformation"/>
    <property type="evidence" value="ECO:0007669"/>
    <property type="project" value="InterPro"/>
</dbReference>
<evidence type="ECO:0000256" key="2">
    <source>
        <dbReference type="ARBA" id="ARBA00022475"/>
    </source>
</evidence>
<feature type="transmembrane region" description="Helical" evidence="7">
    <location>
        <begin position="43"/>
        <end position="61"/>
    </location>
</feature>
<dbReference type="OrthoDB" id="9761531at2"/>
<evidence type="ECO:0000256" key="4">
    <source>
        <dbReference type="ARBA" id="ARBA00022989"/>
    </source>
</evidence>
<dbReference type="Pfam" id="PF00753">
    <property type="entry name" value="Lactamase_B"/>
    <property type="match status" value="1"/>
</dbReference>
<dbReference type="SMART" id="SM00849">
    <property type="entry name" value="Lactamase_B"/>
    <property type="match status" value="1"/>
</dbReference>
<dbReference type="Pfam" id="PF13567">
    <property type="entry name" value="DUF4131"/>
    <property type="match status" value="1"/>
</dbReference>
<dbReference type="InterPro" id="IPR035681">
    <property type="entry name" value="ComA-like_MBL"/>
</dbReference>
<keyword evidence="3 7" id="KW-0812">Transmembrane</keyword>
<dbReference type="InterPro" id="IPR052159">
    <property type="entry name" value="Competence_DNA_uptake"/>
</dbReference>
<dbReference type="InterPro" id="IPR004477">
    <property type="entry name" value="ComEC_N"/>
</dbReference>
<feature type="transmembrane region" description="Helical" evidence="7">
    <location>
        <begin position="269"/>
        <end position="290"/>
    </location>
</feature>
<dbReference type="EMBL" id="SACM01000001">
    <property type="protein sequence ID" value="RVT88214.1"/>
    <property type="molecule type" value="Genomic_DNA"/>
</dbReference>
<sequence length="818" mass="86943">MTPPAPAPSPPLASPWPWGWGLAAWMLGLALVQHLAVLPEAQAWGGAGLVALGLGLVGARSGRGRSVGLGGAVLGLFCLGVAWASAQAQWRLDQRLDPAWEGRDLVMEAEVDGLPTALPGWGGASGWRLPLRSTGWAHDAHGDAQVPVPRGVSLTWSEGRDRWQAPRAGERWRLVVRLKRVHLPQNPGLPDTELWLLERGVRAQGSVRTGERLVEAPWHDLHALRERLRDAIYGQVAEPRHRAVLAGLVLGDQAGLPAADWALLRDAGVVHLFAISGLHITGFAWLMGWAVRGLWRRWPQWGLQWPAPSAARWLGLLAAWGYALLAGWGVPAQRTVGLLAVLALLASMGRLWPWPLALLLAGAVVGAADPWALVQPGFWLSFVAVAVLMNGGSLPGESGPRWRQAVHELVRTQAWITFGLLPLSLLFFGQVSLVGLVSNLVAVPLVSLALVPLALVGVALPWAWHGAGWLIDALWALMQAMVGWPGAVWAPAQAPNAVAALAVVGTAVALWRLPRAWRLAGLLSWVPLLCWSPARPPPGAFRLLVLDVGQGSAVWLQTARHDLLLDAGPGWGAAGQDAGARWVLPVLRAQGVSRLDALVVSHADSDHSGGALSVARGLPVGAVVGSLPPGHPLAARARPCQAGERWDWDGVQLRWLHPLPGAEGADNAISCVLHVRDAAGRAALLPADLPAAQERALVARSPAGSLRAELLLAPHHGSATSSSPEWLAAVAPQWALAQSGYRNRHGHPALSVQQRYHAAGVPLLTSAECGAYEWRSASGAPSAEGCWRLQRRRYWHTPEGAPPAQDASIGPDAPPTEP</sequence>
<dbReference type="Pfam" id="PF03772">
    <property type="entry name" value="Competence"/>
    <property type="match status" value="1"/>
</dbReference>
<feature type="region of interest" description="Disordered" evidence="6">
    <location>
        <begin position="797"/>
        <end position="818"/>
    </location>
</feature>
<evidence type="ECO:0000313" key="10">
    <source>
        <dbReference type="Proteomes" id="UP000288587"/>
    </source>
</evidence>